<name>A0ABD3MGH5_9STRA</name>
<dbReference type="AlphaFoldDB" id="A0ABD3MGH5"/>
<evidence type="ECO:0000256" key="1">
    <source>
        <dbReference type="SAM" id="MobiDB-lite"/>
    </source>
</evidence>
<evidence type="ECO:0000313" key="4">
    <source>
        <dbReference type="Proteomes" id="UP001530293"/>
    </source>
</evidence>
<dbReference type="Proteomes" id="UP001530293">
    <property type="component" value="Unassembled WGS sequence"/>
</dbReference>
<feature type="chain" id="PRO_5044743777" description="Peptidylprolyl isomerase" evidence="2">
    <location>
        <begin position="29"/>
        <end position="399"/>
    </location>
</feature>
<accession>A0ABD3MGH5</accession>
<sequence>MKLMHPPTSQSVIAMAALLLVLYPSCMTSSTTTTQSSAMTAMAFITPAVRIEPITTSNPTHSQHLTLSPSPRCTVSSTFHPLSTSSSLPFAAAVASCRRLHPHASYRWARHMSDQPPDDEGADLAAQFFKALSERNISLDKDELDDDEDDEDAEDDEEYYDDDETNSGEGDDADDAILREYDVPTTEEGMMDLTDTQIYDDLKDRVLESAGAFVELASLSVDEDEGLVVGEDILGEEEGDGVYHPPTNVPDSGLTAGEVVELVLAGLRNNDNPRPDYGIEILFGYSSPGSYIYEQLESGTLTPSQYREFLLSSGEDNAALFTHGSVIIDKAELSPDGLKGYFTARLMPSSTSGMDTGGVGEGVAVNFILSTTGTNDDDCWLIDSMLIRPSKLRRRRGRR</sequence>
<evidence type="ECO:0000256" key="2">
    <source>
        <dbReference type="SAM" id="SignalP"/>
    </source>
</evidence>
<feature type="region of interest" description="Disordered" evidence="1">
    <location>
        <begin position="139"/>
        <end position="176"/>
    </location>
</feature>
<feature type="signal peptide" evidence="2">
    <location>
        <begin position="1"/>
        <end position="28"/>
    </location>
</feature>
<evidence type="ECO:0008006" key="5">
    <source>
        <dbReference type="Google" id="ProtNLM"/>
    </source>
</evidence>
<feature type="compositionally biased region" description="Acidic residues" evidence="1">
    <location>
        <begin position="142"/>
        <end position="175"/>
    </location>
</feature>
<keyword evidence="2" id="KW-0732">Signal</keyword>
<evidence type="ECO:0000313" key="3">
    <source>
        <dbReference type="EMBL" id="KAL3759645.1"/>
    </source>
</evidence>
<proteinExistence type="predicted"/>
<protein>
    <recommendedName>
        <fullName evidence="5">Peptidylprolyl isomerase</fullName>
    </recommendedName>
</protein>
<reference evidence="3 4" key="1">
    <citation type="submission" date="2024-10" db="EMBL/GenBank/DDBJ databases">
        <title>Updated reference genomes for cyclostephanoid diatoms.</title>
        <authorList>
            <person name="Roberts W.R."/>
            <person name="Alverson A.J."/>
        </authorList>
    </citation>
    <scope>NUCLEOTIDE SEQUENCE [LARGE SCALE GENOMIC DNA]</scope>
    <source>
        <strain evidence="3 4">AJA232-27</strain>
    </source>
</reference>
<organism evidence="3 4">
    <name type="scientific">Discostella pseudostelligera</name>
    <dbReference type="NCBI Taxonomy" id="259834"/>
    <lineage>
        <taxon>Eukaryota</taxon>
        <taxon>Sar</taxon>
        <taxon>Stramenopiles</taxon>
        <taxon>Ochrophyta</taxon>
        <taxon>Bacillariophyta</taxon>
        <taxon>Coscinodiscophyceae</taxon>
        <taxon>Thalassiosirophycidae</taxon>
        <taxon>Stephanodiscales</taxon>
        <taxon>Stephanodiscaceae</taxon>
        <taxon>Discostella</taxon>
    </lineage>
</organism>
<keyword evidence="4" id="KW-1185">Reference proteome</keyword>
<gene>
    <name evidence="3" type="ORF">ACHAWU_009792</name>
</gene>
<comment type="caution">
    <text evidence="3">The sequence shown here is derived from an EMBL/GenBank/DDBJ whole genome shotgun (WGS) entry which is preliminary data.</text>
</comment>
<dbReference type="EMBL" id="JALLBG020000199">
    <property type="protein sequence ID" value="KAL3759645.1"/>
    <property type="molecule type" value="Genomic_DNA"/>
</dbReference>